<accession>A0A0A2L816</accession>
<dbReference type="PhylomeDB" id="A0A0A2L816"/>
<name>A0A0A2L816_PENIT</name>
<evidence type="ECO:0000313" key="3">
    <source>
        <dbReference type="Proteomes" id="UP000030104"/>
    </source>
</evidence>
<dbReference type="OrthoDB" id="4342394at2759"/>
<organism evidence="2 3">
    <name type="scientific">Penicillium italicum</name>
    <name type="common">Blue mold</name>
    <dbReference type="NCBI Taxonomy" id="40296"/>
    <lineage>
        <taxon>Eukaryota</taxon>
        <taxon>Fungi</taxon>
        <taxon>Dikarya</taxon>
        <taxon>Ascomycota</taxon>
        <taxon>Pezizomycotina</taxon>
        <taxon>Eurotiomycetes</taxon>
        <taxon>Eurotiomycetidae</taxon>
        <taxon>Eurotiales</taxon>
        <taxon>Aspergillaceae</taxon>
        <taxon>Penicillium</taxon>
    </lineage>
</organism>
<feature type="region of interest" description="Disordered" evidence="1">
    <location>
        <begin position="1"/>
        <end position="25"/>
    </location>
</feature>
<dbReference type="Proteomes" id="UP000030104">
    <property type="component" value="Unassembled WGS sequence"/>
</dbReference>
<sequence>MSELSFESQESKTAPSCHDRPPQYDSCHPSQDVLTSVIENEHTRRMLLQRVDELNTEVLDFTDNKEPTDETDYHMVAEYALGMARLCGELVQVSTELANIYKERTVRNTELYIAMSRLTVCELTVCEFNRTYASSRQGSNRQVRHEPAQDHDSRADCYNRDCGDNCQRSLRTKQIEGDRHCTCDSPCSCDRFFELKAKVEEINDKLGQSLQSHDTANVSKMTHDARAKPSKSFWKRILKH</sequence>
<evidence type="ECO:0000313" key="2">
    <source>
        <dbReference type="EMBL" id="KGO72750.1"/>
    </source>
</evidence>
<comment type="caution">
    <text evidence="2">The sequence shown here is derived from an EMBL/GenBank/DDBJ whole genome shotgun (WGS) entry which is preliminary data.</text>
</comment>
<dbReference type="OMA" id="DCTCDSP"/>
<dbReference type="HOGENOM" id="CLU_1310500_0_0_1"/>
<keyword evidence="3" id="KW-1185">Reference proteome</keyword>
<dbReference type="AlphaFoldDB" id="A0A0A2L816"/>
<protein>
    <submittedName>
        <fullName evidence="2">Uncharacterized protein</fullName>
    </submittedName>
</protein>
<gene>
    <name evidence="2" type="ORF">PITC_057260</name>
</gene>
<evidence type="ECO:0000256" key="1">
    <source>
        <dbReference type="SAM" id="MobiDB-lite"/>
    </source>
</evidence>
<proteinExistence type="predicted"/>
<feature type="compositionally biased region" description="Polar residues" evidence="1">
    <location>
        <begin position="1"/>
        <end position="14"/>
    </location>
</feature>
<reference evidence="2 3" key="1">
    <citation type="journal article" date="2015" name="Mol. Plant Microbe Interact.">
        <title>Genome, transcriptome, and functional analyses of Penicillium expansum provide new insights into secondary metabolism and pathogenicity.</title>
        <authorList>
            <person name="Ballester A.R."/>
            <person name="Marcet-Houben M."/>
            <person name="Levin E."/>
            <person name="Sela N."/>
            <person name="Selma-Lazaro C."/>
            <person name="Carmona L."/>
            <person name="Wisniewski M."/>
            <person name="Droby S."/>
            <person name="Gonzalez-Candelas L."/>
            <person name="Gabaldon T."/>
        </authorList>
    </citation>
    <scope>NUCLEOTIDE SEQUENCE [LARGE SCALE GENOMIC DNA]</scope>
    <source>
        <strain evidence="2 3">PHI-1</strain>
    </source>
</reference>
<dbReference type="EMBL" id="JQGA01000866">
    <property type="protein sequence ID" value="KGO72750.1"/>
    <property type="molecule type" value="Genomic_DNA"/>
</dbReference>